<proteinExistence type="predicted"/>
<keyword evidence="2" id="KW-1185">Reference proteome</keyword>
<dbReference type="InParanoid" id="A0A1B7MFA6"/>
<dbReference type="InterPro" id="IPR011990">
    <property type="entry name" value="TPR-like_helical_dom_sf"/>
</dbReference>
<dbReference type="AlphaFoldDB" id="A0A1B7MFA6"/>
<sequence length="628" mass="70315">MSHSHGLPVAHAFSQRAILTIPQYGNGIHRHVDYDTSGLAELAVSGDAALAAGAYDWAIELYSAAIDPDYATDIIFSNRCQAKFKKNYGMKLLSMRRRCGGICRFVTELNSSSYLGYELKHAALHGGERCATLWTRKHKLRQQYVGSSEAADAIEEAIRAELDNNPHRLLNTSTGRLCDRQAQINAFKTSAEYEELVSSTMKHADLRMERIENAVVTYFRYVMLSHRWGENELLLQDIQDKTNNVGVRESVNSMFVWYRHSSLTIIYLPDVPPSSKSGALTRSIWNKRGWTVQEFLAPKIVLFYQKDWTLYLDDHSPNHNDSAAIMRELGDATGIDTQALVTFRPGMRGAREELQSVSMRVTTLQEDIAYSLFGIFSVNLPVIYGEKKQNALGRLLLGVVAQSGDTTCLDWVGKPSDFNSCLPACITSYGAPPFMQLSALSEDKMQTSVSSLRGSGVVELASQLYTTLDDLTAPRFAHRRLHLPCIIFPVTEVTLRSGQEQETYLTHEVKADGLCDVLITTEDNLIPFSRVMPIRQKFLLVRPWDRNLLELSDSAKPFNLADDAQSIMSEDYQTLPTSPMCDSSDMHSGEHAPIVSESDSRALRLIVGLGQPFGAAVEWRIQRNRVRS</sequence>
<organism evidence="1 2">
    <name type="scientific">Rhizopogon vinicolor AM-OR11-026</name>
    <dbReference type="NCBI Taxonomy" id="1314800"/>
    <lineage>
        <taxon>Eukaryota</taxon>
        <taxon>Fungi</taxon>
        <taxon>Dikarya</taxon>
        <taxon>Basidiomycota</taxon>
        <taxon>Agaricomycotina</taxon>
        <taxon>Agaricomycetes</taxon>
        <taxon>Agaricomycetidae</taxon>
        <taxon>Boletales</taxon>
        <taxon>Suillineae</taxon>
        <taxon>Rhizopogonaceae</taxon>
        <taxon>Rhizopogon</taxon>
    </lineage>
</organism>
<dbReference type="PANTHER" id="PTHR10622:SF10">
    <property type="entry name" value="HET DOMAIN-CONTAINING PROTEIN"/>
    <property type="match status" value="1"/>
</dbReference>
<name>A0A1B7MFA6_9AGAM</name>
<dbReference type="OrthoDB" id="674604at2759"/>
<accession>A0A1B7MFA6</accession>
<reference evidence="1 2" key="1">
    <citation type="submission" date="2016-06" db="EMBL/GenBank/DDBJ databases">
        <title>Comparative genomics of the ectomycorrhizal sister species Rhizopogon vinicolor and Rhizopogon vesiculosus (Basidiomycota: Boletales) reveals a divergence of the mating type B locus.</title>
        <authorList>
            <consortium name="DOE Joint Genome Institute"/>
            <person name="Mujic A.B."/>
            <person name="Kuo A."/>
            <person name="Tritt A."/>
            <person name="Lipzen A."/>
            <person name="Chen C."/>
            <person name="Johnson J."/>
            <person name="Sharma A."/>
            <person name="Barry K."/>
            <person name="Grigoriev I.V."/>
            <person name="Spatafora J.W."/>
        </authorList>
    </citation>
    <scope>NUCLEOTIDE SEQUENCE [LARGE SCALE GENOMIC DNA]</scope>
    <source>
        <strain evidence="1 2">AM-OR11-026</strain>
    </source>
</reference>
<dbReference type="STRING" id="1314800.A0A1B7MFA6"/>
<dbReference type="Gene3D" id="1.25.40.10">
    <property type="entry name" value="Tetratricopeptide repeat domain"/>
    <property type="match status" value="1"/>
</dbReference>
<evidence type="ECO:0008006" key="3">
    <source>
        <dbReference type="Google" id="ProtNLM"/>
    </source>
</evidence>
<dbReference type="PANTHER" id="PTHR10622">
    <property type="entry name" value="HET DOMAIN-CONTAINING PROTEIN"/>
    <property type="match status" value="1"/>
</dbReference>
<dbReference type="EMBL" id="KV449474">
    <property type="protein sequence ID" value="OAX31292.1"/>
    <property type="molecule type" value="Genomic_DNA"/>
</dbReference>
<protein>
    <recommendedName>
        <fullName evidence="3">Heterokaryon incompatibility domain-containing protein</fullName>
    </recommendedName>
</protein>
<dbReference type="Proteomes" id="UP000092154">
    <property type="component" value="Unassembled WGS sequence"/>
</dbReference>
<evidence type="ECO:0000313" key="1">
    <source>
        <dbReference type="EMBL" id="OAX31292.1"/>
    </source>
</evidence>
<evidence type="ECO:0000313" key="2">
    <source>
        <dbReference type="Proteomes" id="UP000092154"/>
    </source>
</evidence>
<gene>
    <name evidence="1" type="ORF">K503DRAFT_814058</name>
</gene>